<dbReference type="InterPro" id="IPR024453">
    <property type="entry name" value="Peptidase_C92"/>
</dbReference>
<evidence type="ECO:0000313" key="2">
    <source>
        <dbReference type="Proteomes" id="UP001165498"/>
    </source>
</evidence>
<dbReference type="InterPro" id="IPR038765">
    <property type="entry name" value="Papain-like_cys_pep_sf"/>
</dbReference>
<protein>
    <submittedName>
        <fullName evidence="1">YiiX family permuted papain-like enzyme</fullName>
    </submittedName>
</protein>
<gene>
    <name evidence="1" type="ORF">NM961_13130</name>
</gene>
<organism evidence="1 2">
    <name type="scientific">Tahibacter harae</name>
    <dbReference type="NCBI Taxonomy" id="2963937"/>
    <lineage>
        <taxon>Bacteria</taxon>
        <taxon>Pseudomonadati</taxon>
        <taxon>Pseudomonadota</taxon>
        <taxon>Gammaproteobacteria</taxon>
        <taxon>Lysobacterales</taxon>
        <taxon>Rhodanobacteraceae</taxon>
        <taxon>Tahibacter</taxon>
    </lineage>
</organism>
<evidence type="ECO:0000313" key="1">
    <source>
        <dbReference type="EMBL" id="MCQ4165656.1"/>
    </source>
</evidence>
<dbReference type="Pfam" id="PF05708">
    <property type="entry name" value="Peptidase_C92"/>
    <property type="match status" value="1"/>
</dbReference>
<dbReference type="SUPFAM" id="SSF54001">
    <property type="entry name" value="Cysteine proteinases"/>
    <property type="match status" value="1"/>
</dbReference>
<dbReference type="RefSeq" id="WP_255914846.1">
    <property type="nucleotide sequence ID" value="NZ_JANFQO010000011.1"/>
</dbReference>
<name>A0ABT1QTR2_9GAMM</name>
<comment type="caution">
    <text evidence="1">The sequence shown here is derived from an EMBL/GenBank/DDBJ whole genome shotgun (WGS) entry which is preliminary data.</text>
</comment>
<reference evidence="1" key="1">
    <citation type="submission" date="2022-07" db="EMBL/GenBank/DDBJ databases">
        <title>Tahibacter sp., a new gammaproteobacterium isolated from the silt sample collected at pig farm.</title>
        <authorList>
            <person name="Chen H."/>
        </authorList>
    </citation>
    <scope>NUCLEOTIDE SEQUENCE</scope>
    <source>
        <strain evidence="1">P2K</strain>
    </source>
</reference>
<proteinExistence type="predicted"/>
<sequence>MSDLPRSRVRRLLWPIVLLATLPLAACGREPALRDGDIIFHTSRSAQSATIQRATHSRYSHMGLVLHKDGKPYVFEAVSTVKFTPLAQWIARGEGGSYVVKRWREAPQRLDAAGAARLRREATALAGRPYDLAFAWSDARIYCSELVWKAYQRAFGVRLGETQRLRDFDLTDAAVKAKLHERYGQQIPLDEIVISPAAMFDSELLQTVASE</sequence>
<keyword evidence="2" id="KW-1185">Reference proteome</keyword>
<dbReference type="Proteomes" id="UP001165498">
    <property type="component" value="Unassembled WGS sequence"/>
</dbReference>
<dbReference type="NCBIfam" id="NF007458">
    <property type="entry name" value="PRK10030.1"/>
    <property type="match status" value="1"/>
</dbReference>
<dbReference type="Gene3D" id="3.90.1720.10">
    <property type="entry name" value="endopeptidase domain like (from Nostoc punctiforme)"/>
    <property type="match status" value="1"/>
</dbReference>
<dbReference type="EMBL" id="JANFQO010000011">
    <property type="protein sequence ID" value="MCQ4165656.1"/>
    <property type="molecule type" value="Genomic_DNA"/>
</dbReference>
<accession>A0ABT1QTR2</accession>